<proteinExistence type="inferred from homology"/>
<feature type="transmembrane region" description="Helical" evidence="10">
    <location>
        <begin position="64"/>
        <end position="84"/>
    </location>
</feature>
<evidence type="ECO:0000313" key="13">
    <source>
        <dbReference type="Proteomes" id="UP001177023"/>
    </source>
</evidence>
<comment type="caution">
    <text evidence="12">The sequence shown here is derived from an EMBL/GenBank/DDBJ whole genome shotgun (WGS) entry which is preliminary data.</text>
</comment>
<feature type="transmembrane region" description="Helical" evidence="10">
    <location>
        <begin position="314"/>
        <end position="336"/>
    </location>
</feature>
<comment type="subcellular location">
    <subcellularLocation>
        <location evidence="1">Membrane</location>
        <topology evidence="1">Multi-pass membrane protein</topology>
    </subcellularLocation>
</comment>
<comment type="similarity">
    <text evidence="8">Belongs to the two pore domain potassium channel (TC 1.A.1.8) family.</text>
</comment>
<evidence type="ECO:0000256" key="5">
    <source>
        <dbReference type="ARBA" id="ARBA00023065"/>
    </source>
</evidence>
<keyword evidence="2 8" id="KW-0813">Transport</keyword>
<evidence type="ECO:0000256" key="4">
    <source>
        <dbReference type="ARBA" id="ARBA00022989"/>
    </source>
</evidence>
<sequence>MRRASNVPTSFNINRLRQSFRKGALQISNSIREEARHGLDRVRKVPRWVRILQTVYHDYGLKHICLLAILVLYQFFGAAVFYYYEADADERKENEWVDEIRFNRTRLVARIVPLLFNNSEYLFFLTQNQTDDVIEKLSLELIDYEQQLGIKHTDQKIKWDFWNAMLYAQTICTTIGYGHLYATTFEGRLFTMVYAIFGIPLVLSILDDLGKLLTRCLKTPWWLVKCFCRRAFRYCTKQTMEEIRKLDNDDKRDLEIFDLPVPIAISVVIAWIFICSATFCIWESEWDYFVAFYFFFISLSTIGLGDITPTEPKYLLMLFIYIIIGLSLVSMCINLIQAKLERTYEAGRIREYPCFDRDGGLLLDVGRVGHERHVKRRGSALGVFRTSSSNHSITREAVQSALAAKRRYNKTCQTVLSFPESTNGSLAVTRSIRNAGMKFLPRTLSIDDVMRLVDTEEGDILILTELIREESGISTTSNTISDISGSGSQIVISKSFDTNFSTSRPLTASKNLPSIQSLNEIEQLEEMEDRIALGHAAQIASSVQFRSRLSLIAEQHSVIEEGEESLASSGEKDPLALSPGSNTDSSPSSRRKPLDVRKAALSHILRRKSSRESNKSKQSSTS</sequence>
<evidence type="ECO:0000256" key="9">
    <source>
        <dbReference type="SAM" id="MobiDB-lite"/>
    </source>
</evidence>
<dbReference type="GO" id="GO:0030322">
    <property type="term" value="P:stabilization of membrane potential"/>
    <property type="evidence" value="ECO:0007669"/>
    <property type="project" value="TreeGrafter"/>
</dbReference>
<reference evidence="12" key="1">
    <citation type="submission" date="2023-06" db="EMBL/GenBank/DDBJ databases">
        <authorList>
            <person name="Delattre M."/>
        </authorList>
    </citation>
    <scope>NUCLEOTIDE SEQUENCE</scope>
    <source>
        <strain evidence="12">AF72</strain>
    </source>
</reference>
<evidence type="ECO:0000256" key="1">
    <source>
        <dbReference type="ARBA" id="ARBA00004141"/>
    </source>
</evidence>
<gene>
    <name evidence="12" type="ORF">MSPICULIGERA_LOCUS21003</name>
</gene>
<evidence type="ECO:0000259" key="11">
    <source>
        <dbReference type="Pfam" id="PF07885"/>
    </source>
</evidence>
<dbReference type="GO" id="GO:0022841">
    <property type="term" value="F:potassium ion leak channel activity"/>
    <property type="evidence" value="ECO:0007669"/>
    <property type="project" value="TreeGrafter"/>
</dbReference>
<keyword evidence="6 10" id="KW-0472">Membrane</keyword>
<accession>A0AA36G7P8</accession>
<keyword evidence="7 8" id="KW-0407">Ion channel</keyword>
<evidence type="ECO:0000256" key="2">
    <source>
        <dbReference type="ARBA" id="ARBA00022448"/>
    </source>
</evidence>
<evidence type="ECO:0000256" key="6">
    <source>
        <dbReference type="ARBA" id="ARBA00023136"/>
    </source>
</evidence>
<evidence type="ECO:0000256" key="3">
    <source>
        <dbReference type="ARBA" id="ARBA00022692"/>
    </source>
</evidence>
<dbReference type="PANTHER" id="PTHR11003:SF240">
    <property type="entry name" value="POTASSIUM CHANNEL DOMAIN-CONTAINING PROTEIN"/>
    <property type="match status" value="1"/>
</dbReference>
<protein>
    <recommendedName>
        <fullName evidence="11">Potassium channel domain-containing protein</fullName>
    </recommendedName>
</protein>
<dbReference type="EMBL" id="CATQJA010002664">
    <property type="protein sequence ID" value="CAJ0582873.1"/>
    <property type="molecule type" value="Genomic_DNA"/>
</dbReference>
<dbReference type="Gene3D" id="1.10.287.70">
    <property type="match status" value="1"/>
</dbReference>
<feature type="transmembrane region" description="Helical" evidence="10">
    <location>
        <begin position="161"/>
        <end position="182"/>
    </location>
</feature>
<dbReference type="Pfam" id="PF07885">
    <property type="entry name" value="Ion_trans_2"/>
    <property type="match status" value="2"/>
</dbReference>
<feature type="domain" description="Potassium channel" evidence="11">
    <location>
        <begin position="157"/>
        <end position="214"/>
    </location>
</feature>
<feature type="transmembrane region" description="Helical" evidence="10">
    <location>
        <begin position="189"/>
        <end position="206"/>
    </location>
</feature>
<dbReference type="Proteomes" id="UP001177023">
    <property type="component" value="Unassembled WGS sequence"/>
</dbReference>
<dbReference type="InterPro" id="IPR013099">
    <property type="entry name" value="K_chnl_dom"/>
</dbReference>
<feature type="domain" description="Potassium channel" evidence="11">
    <location>
        <begin position="267"/>
        <end position="341"/>
    </location>
</feature>
<keyword evidence="4 10" id="KW-1133">Transmembrane helix</keyword>
<evidence type="ECO:0000313" key="12">
    <source>
        <dbReference type="EMBL" id="CAJ0582873.1"/>
    </source>
</evidence>
<dbReference type="SUPFAM" id="SSF81324">
    <property type="entry name" value="Voltage-gated potassium channels"/>
    <property type="match status" value="2"/>
</dbReference>
<dbReference type="InterPro" id="IPR003280">
    <property type="entry name" value="2pore_dom_K_chnl"/>
</dbReference>
<evidence type="ECO:0000256" key="10">
    <source>
        <dbReference type="SAM" id="Phobius"/>
    </source>
</evidence>
<keyword evidence="3 8" id="KW-0812">Transmembrane</keyword>
<name>A0AA36G7P8_9BILA</name>
<feature type="transmembrane region" description="Helical" evidence="10">
    <location>
        <begin position="289"/>
        <end position="308"/>
    </location>
</feature>
<dbReference type="GO" id="GO:0005886">
    <property type="term" value="C:plasma membrane"/>
    <property type="evidence" value="ECO:0007669"/>
    <property type="project" value="TreeGrafter"/>
</dbReference>
<keyword evidence="5 8" id="KW-0406">Ion transport</keyword>
<organism evidence="12 13">
    <name type="scientific">Mesorhabditis spiculigera</name>
    <dbReference type="NCBI Taxonomy" id="96644"/>
    <lineage>
        <taxon>Eukaryota</taxon>
        <taxon>Metazoa</taxon>
        <taxon>Ecdysozoa</taxon>
        <taxon>Nematoda</taxon>
        <taxon>Chromadorea</taxon>
        <taxon>Rhabditida</taxon>
        <taxon>Rhabditina</taxon>
        <taxon>Rhabditomorpha</taxon>
        <taxon>Rhabditoidea</taxon>
        <taxon>Rhabditidae</taxon>
        <taxon>Mesorhabditinae</taxon>
        <taxon>Mesorhabditis</taxon>
    </lineage>
</organism>
<feature type="compositionally biased region" description="Low complexity" evidence="9">
    <location>
        <begin position="578"/>
        <end position="588"/>
    </location>
</feature>
<dbReference type="GO" id="GO:0015271">
    <property type="term" value="F:outward rectifier potassium channel activity"/>
    <property type="evidence" value="ECO:0007669"/>
    <property type="project" value="TreeGrafter"/>
</dbReference>
<dbReference type="PRINTS" id="PR01333">
    <property type="entry name" value="2POREKCHANEL"/>
</dbReference>
<feature type="region of interest" description="Disordered" evidence="9">
    <location>
        <begin position="562"/>
        <end position="622"/>
    </location>
</feature>
<evidence type="ECO:0000256" key="7">
    <source>
        <dbReference type="ARBA" id="ARBA00023303"/>
    </source>
</evidence>
<dbReference type="AlphaFoldDB" id="A0AA36G7P8"/>
<evidence type="ECO:0000256" key="8">
    <source>
        <dbReference type="RuleBase" id="RU003857"/>
    </source>
</evidence>
<keyword evidence="13" id="KW-1185">Reference proteome</keyword>
<feature type="non-terminal residue" evidence="12">
    <location>
        <position position="1"/>
    </location>
</feature>
<feature type="transmembrane region" description="Helical" evidence="10">
    <location>
        <begin position="261"/>
        <end position="282"/>
    </location>
</feature>
<dbReference type="PANTHER" id="PTHR11003">
    <property type="entry name" value="POTASSIUM CHANNEL, SUBFAMILY K"/>
    <property type="match status" value="1"/>
</dbReference>